<feature type="transmembrane region" description="Helical" evidence="12">
    <location>
        <begin position="20"/>
        <end position="39"/>
    </location>
</feature>
<dbReference type="RefSeq" id="YP_009975988.1">
    <property type="nucleotide sequence ID" value="NC_052010.1"/>
</dbReference>
<proteinExistence type="inferred from homology"/>
<dbReference type="NCBIfam" id="TIGR01131">
    <property type="entry name" value="ATP_synt_6_or_A"/>
    <property type="match status" value="1"/>
</dbReference>
<evidence type="ECO:0000256" key="4">
    <source>
        <dbReference type="ARBA" id="ARBA00022547"/>
    </source>
</evidence>
<keyword evidence="13" id="KW-0496">Mitochondrion</keyword>
<evidence type="ECO:0000256" key="6">
    <source>
        <dbReference type="ARBA" id="ARBA00022781"/>
    </source>
</evidence>
<evidence type="ECO:0000256" key="12">
    <source>
        <dbReference type="SAM" id="Phobius"/>
    </source>
</evidence>
<evidence type="ECO:0000256" key="5">
    <source>
        <dbReference type="ARBA" id="ARBA00022692"/>
    </source>
</evidence>
<feature type="transmembrane region" description="Helical" evidence="12">
    <location>
        <begin position="188"/>
        <end position="213"/>
    </location>
</feature>
<accession>A0A7G8QF74</accession>
<keyword evidence="9 12" id="KW-0472">Membrane</keyword>
<dbReference type="Pfam" id="PF00119">
    <property type="entry name" value="ATP-synt_A"/>
    <property type="match status" value="1"/>
</dbReference>
<dbReference type="AlphaFoldDB" id="A0A7G8QF74"/>
<keyword evidence="3" id="KW-0813">Transport</keyword>
<comment type="similarity">
    <text evidence="2">Belongs to the ATPase A chain family.</text>
</comment>
<name>A0A7G8QF74_9EUCA</name>
<dbReference type="EMBL" id="MN817127">
    <property type="protein sequence ID" value="QNK05432.1"/>
    <property type="molecule type" value="Genomic_DNA"/>
</dbReference>
<organism evidence="13">
    <name type="scientific">Scyllarides haanii</name>
    <dbReference type="NCBI Taxonomy" id="1104395"/>
    <lineage>
        <taxon>Eukaryota</taxon>
        <taxon>Metazoa</taxon>
        <taxon>Ecdysozoa</taxon>
        <taxon>Arthropoda</taxon>
        <taxon>Crustacea</taxon>
        <taxon>Multicrustacea</taxon>
        <taxon>Malacostraca</taxon>
        <taxon>Eumalacostraca</taxon>
        <taxon>Eucarida</taxon>
        <taxon>Decapoda</taxon>
        <taxon>Pleocyemata</taxon>
        <taxon>Achelata</taxon>
        <taxon>Palinuroidea</taxon>
        <taxon>Scyllaridae</taxon>
        <taxon>Scyllarides</taxon>
    </lineage>
</organism>
<gene>
    <name evidence="13" type="primary">ATP6</name>
</gene>
<geneLocation type="mitochondrion" evidence="13"/>
<reference evidence="13" key="1">
    <citation type="submission" date="2019-12" db="EMBL/GenBank/DDBJ databases">
        <authorList>
            <person name="Liu H."/>
            <person name="He Y."/>
            <person name="Yang M."/>
        </authorList>
    </citation>
    <scope>NUCLEOTIDE SEQUENCE</scope>
</reference>
<feature type="transmembrane region" description="Helical" evidence="12">
    <location>
        <begin position="126"/>
        <end position="145"/>
    </location>
</feature>
<feature type="transmembrane region" description="Helical" evidence="12">
    <location>
        <begin position="99"/>
        <end position="119"/>
    </location>
</feature>
<dbReference type="PANTHER" id="PTHR11410:SF0">
    <property type="entry name" value="ATP SYNTHASE SUBUNIT A"/>
    <property type="match status" value="1"/>
</dbReference>
<dbReference type="SUPFAM" id="SSF81336">
    <property type="entry name" value="F1F0 ATP synthase subunit A"/>
    <property type="match status" value="1"/>
</dbReference>
<evidence type="ECO:0000256" key="9">
    <source>
        <dbReference type="ARBA" id="ARBA00023136"/>
    </source>
</evidence>
<sequence length="226" mass="25228">MMTSLFSIFEPSSSIFSFPLNWMMTFLGILFLPFMFWCSPSRWLCLWGKVIYALHKELSALLTPSHRGATLFFISLFSLIVFNNSLGLLPYIFTSTSHLAMTLSLSLPIWITLMIFGWIKHTQNMFAHLVPQGTPTLLMPFMVIIETISNLIRPGTLAVRLAANMIAGHLLLTLLSQTGPNISSSSTLLSILVFSQVLLLLLESAVAIIQSYVFTVLSTLYTGEIN</sequence>
<dbReference type="InterPro" id="IPR045083">
    <property type="entry name" value="ATP_synth_F0_asu_bact/mt"/>
</dbReference>
<evidence type="ECO:0000256" key="11">
    <source>
        <dbReference type="RuleBase" id="RU004450"/>
    </source>
</evidence>
<dbReference type="GO" id="GO:0005743">
    <property type="term" value="C:mitochondrial inner membrane"/>
    <property type="evidence" value="ECO:0007669"/>
    <property type="project" value="UniProtKB-SubCell"/>
</dbReference>
<evidence type="ECO:0000256" key="2">
    <source>
        <dbReference type="ARBA" id="ARBA00006810"/>
    </source>
</evidence>
<keyword evidence="5 12" id="KW-0812">Transmembrane</keyword>
<keyword evidence="6" id="KW-0375">Hydrogen ion transport</keyword>
<dbReference type="InterPro" id="IPR000568">
    <property type="entry name" value="ATP_synth_F0_asu"/>
</dbReference>
<keyword evidence="8" id="KW-0406">Ion transport</keyword>
<dbReference type="GeneID" id="60462929"/>
<evidence type="ECO:0000256" key="10">
    <source>
        <dbReference type="ARBA" id="ARBA00023310"/>
    </source>
</evidence>
<evidence type="ECO:0000256" key="3">
    <source>
        <dbReference type="ARBA" id="ARBA00022448"/>
    </source>
</evidence>
<keyword evidence="4" id="KW-0138">CF(0)</keyword>
<evidence type="ECO:0000256" key="8">
    <source>
        <dbReference type="ARBA" id="ARBA00023065"/>
    </source>
</evidence>
<protein>
    <recommendedName>
        <fullName evidence="11">ATP synthase subunit a</fullName>
    </recommendedName>
</protein>
<feature type="transmembrane region" description="Helical" evidence="12">
    <location>
        <begin position="157"/>
        <end position="176"/>
    </location>
</feature>
<dbReference type="CDD" id="cd00310">
    <property type="entry name" value="ATP-synt_Fo_a_6"/>
    <property type="match status" value="1"/>
</dbReference>
<dbReference type="GO" id="GO:0045259">
    <property type="term" value="C:proton-transporting ATP synthase complex"/>
    <property type="evidence" value="ECO:0007669"/>
    <property type="project" value="UniProtKB-KW"/>
</dbReference>
<keyword evidence="7 12" id="KW-1133">Transmembrane helix</keyword>
<evidence type="ECO:0000256" key="1">
    <source>
        <dbReference type="ARBA" id="ARBA00004141"/>
    </source>
</evidence>
<comment type="subcellular location">
    <subcellularLocation>
        <location evidence="1">Membrane</location>
        <topology evidence="1">Multi-pass membrane protein</topology>
    </subcellularLocation>
    <subcellularLocation>
        <location evidence="11">Mitochondrion inner membrane</location>
        <topology evidence="11">Multi-pass membrane protein</topology>
    </subcellularLocation>
</comment>
<dbReference type="InterPro" id="IPR023011">
    <property type="entry name" value="ATP_synth_F0_asu_AS"/>
</dbReference>
<dbReference type="PROSITE" id="PS00449">
    <property type="entry name" value="ATPASE_A"/>
    <property type="match status" value="1"/>
</dbReference>
<dbReference type="CTD" id="4508"/>
<evidence type="ECO:0000256" key="7">
    <source>
        <dbReference type="ARBA" id="ARBA00022989"/>
    </source>
</evidence>
<dbReference type="GO" id="GO:0046933">
    <property type="term" value="F:proton-transporting ATP synthase activity, rotational mechanism"/>
    <property type="evidence" value="ECO:0007669"/>
    <property type="project" value="TreeGrafter"/>
</dbReference>
<dbReference type="PRINTS" id="PR00123">
    <property type="entry name" value="ATPASEA"/>
</dbReference>
<dbReference type="InterPro" id="IPR035908">
    <property type="entry name" value="F0_ATP_A_sf"/>
</dbReference>
<keyword evidence="10" id="KW-0066">ATP synthesis</keyword>
<evidence type="ECO:0000313" key="13">
    <source>
        <dbReference type="EMBL" id="QNK05432.1"/>
    </source>
</evidence>
<dbReference type="Gene3D" id="1.20.120.220">
    <property type="entry name" value="ATP synthase, F0 complex, subunit A"/>
    <property type="match status" value="1"/>
</dbReference>
<dbReference type="PANTHER" id="PTHR11410">
    <property type="entry name" value="ATP SYNTHASE SUBUNIT A"/>
    <property type="match status" value="1"/>
</dbReference>
<feature type="transmembrane region" description="Helical" evidence="12">
    <location>
        <begin position="71"/>
        <end position="93"/>
    </location>
</feature>